<keyword evidence="3" id="KW-1185">Reference proteome</keyword>
<dbReference type="SMART" id="SM00822">
    <property type="entry name" value="PKS_KR"/>
    <property type="match status" value="1"/>
</dbReference>
<evidence type="ECO:0000313" key="2">
    <source>
        <dbReference type="EMBL" id="CAK9234061.1"/>
    </source>
</evidence>
<dbReference type="InterPro" id="IPR020904">
    <property type="entry name" value="Sc_DH/Rdtase_CS"/>
</dbReference>
<reference evidence="2" key="1">
    <citation type="submission" date="2024-02" db="EMBL/GenBank/DDBJ databases">
        <authorList>
            <consortium name="ELIXIR-Norway"/>
            <consortium name="Elixir Norway"/>
        </authorList>
    </citation>
    <scope>NUCLEOTIDE SEQUENCE</scope>
</reference>
<dbReference type="InterPro" id="IPR002347">
    <property type="entry name" value="SDR_fam"/>
</dbReference>
<dbReference type="EMBL" id="OZ019900">
    <property type="protein sequence ID" value="CAK9234061.1"/>
    <property type="molecule type" value="Genomic_DNA"/>
</dbReference>
<gene>
    <name evidence="2" type="ORF">CSSPTR1EN2_LOCUS21974</name>
</gene>
<dbReference type="Gene3D" id="3.40.50.720">
    <property type="entry name" value="NAD(P)-binding Rossmann-like Domain"/>
    <property type="match status" value="1"/>
</dbReference>
<dbReference type="InterPro" id="IPR036291">
    <property type="entry name" value="NAD(P)-bd_dom_sf"/>
</dbReference>
<dbReference type="SUPFAM" id="SSF51735">
    <property type="entry name" value="NAD(P)-binding Rossmann-fold domains"/>
    <property type="match status" value="1"/>
</dbReference>
<dbReference type="PANTHER" id="PTHR45274:SF2">
    <property type="entry name" value="NAD(P)-BINDING ROSSMANN-FOLD SUPERFAMILY PROTEIN"/>
    <property type="match status" value="1"/>
</dbReference>
<dbReference type="PANTHER" id="PTHR45274">
    <property type="entry name" value="NAD(P)-BINDING ROSSMANN-FOLD SUPERFAMILY PROTEIN"/>
    <property type="match status" value="1"/>
</dbReference>
<evidence type="ECO:0000313" key="3">
    <source>
        <dbReference type="Proteomes" id="UP001497512"/>
    </source>
</evidence>
<feature type="domain" description="Ketoreductase" evidence="1">
    <location>
        <begin position="47"/>
        <end position="234"/>
    </location>
</feature>
<organism evidence="2 3">
    <name type="scientific">Sphagnum troendelagicum</name>
    <dbReference type="NCBI Taxonomy" id="128251"/>
    <lineage>
        <taxon>Eukaryota</taxon>
        <taxon>Viridiplantae</taxon>
        <taxon>Streptophyta</taxon>
        <taxon>Embryophyta</taxon>
        <taxon>Bryophyta</taxon>
        <taxon>Sphagnophytina</taxon>
        <taxon>Sphagnopsida</taxon>
        <taxon>Sphagnales</taxon>
        <taxon>Sphagnaceae</taxon>
        <taxon>Sphagnum</taxon>
    </lineage>
</organism>
<accession>A0ABP0V1P8</accession>
<dbReference type="PRINTS" id="PR00081">
    <property type="entry name" value="GDHRDH"/>
</dbReference>
<name>A0ABP0V1P8_9BRYO</name>
<evidence type="ECO:0000259" key="1">
    <source>
        <dbReference type="SMART" id="SM00822"/>
    </source>
</evidence>
<dbReference type="Proteomes" id="UP001497512">
    <property type="component" value="Chromosome 8"/>
</dbReference>
<dbReference type="PROSITE" id="PS00061">
    <property type="entry name" value="ADH_SHORT"/>
    <property type="match status" value="1"/>
</dbReference>
<dbReference type="Pfam" id="PF00106">
    <property type="entry name" value="adh_short"/>
    <property type="match status" value="1"/>
</dbReference>
<sequence length="317" mass="34444">MLLLFCLLLLLLLLLPLLLLLLFFASADGDFILMSKGRTPTSAVEDKVVWITGASQGIGEALAKEYACLGAKLILSSRRPFELERVKSELVGKHCPNDVVVLPLDIASDVTELKEAVMKAETAFVGAGVDVMVHNAASQRPNRPALEISDDMLKDNFEVNVLGPIRLTQLLLPRMIQRGKGEFLVVSSVAGKVPAPGQSLYAATKHAVNGYFHTLRSEVNQQGIKITVVCPGPTNTSTLASPNPELTSATRCAELILKAAAHGMREAWICRQPVLVFMYLMQYLPGIGFALIDRVGPKRLKIDRQGSLSSLLFKKGN</sequence>
<proteinExistence type="predicted"/>
<protein>
    <recommendedName>
        <fullName evidence="1">Ketoreductase domain-containing protein</fullName>
    </recommendedName>
</protein>
<dbReference type="InterPro" id="IPR057326">
    <property type="entry name" value="KR_dom"/>
</dbReference>